<dbReference type="GO" id="GO:1990281">
    <property type="term" value="C:efflux pump complex"/>
    <property type="evidence" value="ECO:0007669"/>
    <property type="project" value="TreeGrafter"/>
</dbReference>
<dbReference type="Gene3D" id="1.20.1600.10">
    <property type="entry name" value="Outer membrane efflux proteins (OEP)"/>
    <property type="match status" value="1"/>
</dbReference>
<dbReference type="EMBL" id="PQNY01000008">
    <property type="protein sequence ID" value="POS01763.1"/>
    <property type="molecule type" value="Genomic_DNA"/>
</dbReference>
<evidence type="ECO:0000256" key="2">
    <source>
        <dbReference type="ARBA" id="ARBA00007613"/>
    </source>
</evidence>
<comment type="caution">
    <text evidence="9">The sequence shown here is derived from an EMBL/GenBank/DDBJ whole genome shotgun (WGS) entry which is preliminary data.</text>
</comment>
<evidence type="ECO:0000256" key="3">
    <source>
        <dbReference type="ARBA" id="ARBA00022448"/>
    </source>
</evidence>
<feature type="signal peptide" evidence="8">
    <location>
        <begin position="1"/>
        <end position="20"/>
    </location>
</feature>
<dbReference type="Pfam" id="PF02321">
    <property type="entry name" value="OEP"/>
    <property type="match status" value="2"/>
</dbReference>
<evidence type="ECO:0000256" key="4">
    <source>
        <dbReference type="ARBA" id="ARBA00022452"/>
    </source>
</evidence>
<accession>A0A2S4N8K3</accession>
<evidence type="ECO:0000256" key="6">
    <source>
        <dbReference type="ARBA" id="ARBA00023136"/>
    </source>
</evidence>
<evidence type="ECO:0000256" key="1">
    <source>
        <dbReference type="ARBA" id="ARBA00004442"/>
    </source>
</evidence>
<keyword evidence="10" id="KW-1185">Reference proteome</keyword>
<dbReference type="InterPro" id="IPR051906">
    <property type="entry name" value="TolC-like"/>
</dbReference>
<keyword evidence="6" id="KW-0472">Membrane</keyword>
<keyword evidence="7" id="KW-0998">Cell outer membrane</keyword>
<protein>
    <submittedName>
        <fullName evidence="9">Outer membrane protein TolC</fullName>
    </submittedName>
</protein>
<keyword evidence="8" id="KW-0732">Signal</keyword>
<reference evidence="9 10" key="1">
    <citation type="submission" date="2018-01" db="EMBL/GenBank/DDBJ databases">
        <title>Genomic Encyclopedia of Type Strains, Phase I: the one thousand microbial genomes (KMG-I) project.</title>
        <authorList>
            <person name="Goeker M."/>
        </authorList>
    </citation>
    <scope>NUCLEOTIDE SEQUENCE [LARGE SCALE GENOMIC DNA]</scope>
    <source>
        <strain evidence="9 10">DSM 17960</strain>
    </source>
</reference>
<dbReference type="RefSeq" id="WP_103726093.1">
    <property type="nucleotide sequence ID" value="NZ_PQNY01000008.1"/>
</dbReference>
<gene>
    <name evidence="9" type="ORF">Q361_10890</name>
</gene>
<dbReference type="OrthoDB" id="680214at2"/>
<evidence type="ECO:0000256" key="7">
    <source>
        <dbReference type="ARBA" id="ARBA00023237"/>
    </source>
</evidence>
<dbReference type="GO" id="GO:0015288">
    <property type="term" value="F:porin activity"/>
    <property type="evidence" value="ECO:0007669"/>
    <property type="project" value="TreeGrafter"/>
</dbReference>
<evidence type="ECO:0000256" key="5">
    <source>
        <dbReference type="ARBA" id="ARBA00022692"/>
    </source>
</evidence>
<dbReference type="Proteomes" id="UP000237056">
    <property type="component" value="Unassembled WGS sequence"/>
</dbReference>
<comment type="subcellular location">
    <subcellularLocation>
        <location evidence="1">Cell outer membrane</location>
    </subcellularLocation>
</comment>
<name>A0A2S4N8K3_9FLAO</name>
<dbReference type="SUPFAM" id="SSF56954">
    <property type="entry name" value="Outer membrane efflux proteins (OEP)"/>
    <property type="match status" value="1"/>
</dbReference>
<keyword evidence="3" id="KW-0813">Transport</keyword>
<dbReference type="PANTHER" id="PTHR30026">
    <property type="entry name" value="OUTER MEMBRANE PROTEIN TOLC"/>
    <property type="match status" value="1"/>
</dbReference>
<dbReference type="GO" id="GO:0009279">
    <property type="term" value="C:cell outer membrane"/>
    <property type="evidence" value="ECO:0007669"/>
    <property type="project" value="UniProtKB-SubCell"/>
</dbReference>
<dbReference type="PANTHER" id="PTHR30026:SF20">
    <property type="entry name" value="OUTER MEMBRANE PROTEIN TOLC"/>
    <property type="match status" value="1"/>
</dbReference>
<comment type="similarity">
    <text evidence="2">Belongs to the outer membrane factor (OMF) (TC 1.B.17) family.</text>
</comment>
<dbReference type="InterPro" id="IPR003423">
    <property type="entry name" value="OMP_efflux"/>
</dbReference>
<evidence type="ECO:0000313" key="9">
    <source>
        <dbReference type="EMBL" id="POS01763.1"/>
    </source>
</evidence>
<evidence type="ECO:0000256" key="8">
    <source>
        <dbReference type="SAM" id="SignalP"/>
    </source>
</evidence>
<dbReference type="GO" id="GO:0015562">
    <property type="term" value="F:efflux transmembrane transporter activity"/>
    <property type="evidence" value="ECO:0007669"/>
    <property type="project" value="InterPro"/>
</dbReference>
<evidence type="ECO:0000313" key="10">
    <source>
        <dbReference type="Proteomes" id="UP000237056"/>
    </source>
</evidence>
<proteinExistence type="inferred from homology"/>
<organism evidence="9 10">
    <name type="scientific">Flavobacterium croceum DSM 17960</name>
    <dbReference type="NCBI Taxonomy" id="1121886"/>
    <lineage>
        <taxon>Bacteria</taxon>
        <taxon>Pseudomonadati</taxon>
        <taxon>Bacteroidota</taxon>
        <taxon>Flavobacteriia</taxon>
        <taxon>Flavobacteriales</taxon>
        <taxon>Flavobacteriaceae</taxon>
        <taxon>Flavobacterium</taxon>
    </lineage>
</organism>
<keyword evidence="5" id="KW-0812">Transmembrane</keyword>
<feature type="chain" id="PRO_5015536019" evidence="8">
    <location>
        <begin position="21"/>
        <end position="440"/>
    </location>
</feature>
<dbReference type="AlphaFoldDB" id="A0A2S4N8K3"/>
<keyword evidence="4" id="KW-1134">Transmembrane beta strand</keyword>
<sequence length="440" mass="48988">MKITYKIILFFLISAPIVSAQETKKLSLKEAIVLVTSQSKEVALSKLQTQASLLELQKMRDNQYPNLKISGEYLRLTNANASLKIPMSSSGNSQNGSGVSVSSLLLGQANVNMPVFAGFKLQNSISASKAMYEAEKLTAQQTKEQLALQVTKLFAQLYQADQTIMLIAENIKSAQQREKDFDALMQNGLITKNDLLKVQLQVSNLQIALDTAQKNRNVLNYQLSKLLDLPQPTTIEINIDAVQKDMQESLLRANQSNRSDLEALQQQIKASEYAIKVAKSNYYPALALTGGYIAFDLQNVLRVSNAMNFGVGISYDVASIFKNKKEVNLSKTKSEQLKVSSEILKNKIDEEIQAASENYNLSQKQNKVYQKSVEQSTENYRIINDKYTNGLANTTDLLDADVLQLQSKINLALSQADIALKYYELQFAQGNLLNSLNISK</sequence>